<feature type="region of interest" description="Disordered" evidence="1">
    <location>
        <begin position="47"/>
        <end position="69"/>
    </location>
</feature>
<dbReference type="EMBL" id="CCBP010000447">
    <property type="protein sequence ID" value="CDO77254.1"/>
    <property type="molecule type" value="Genomic_DNA"/>
</dbReference>
<keyword evidence="3" id="KW-1185">Reference proteome</keyword>
<proteinExistence type="predicted"/>
<accession>A0A060SYD5</accession>
<dbReference type="AlphaFoldDB" id="A0A060SYD5"/>
<evidence type="ECO:0000256" key="1">
    <source>
        <dbReference type="SAM" id="MobiDB-lite"/>
    </source>
</evidence>
<dbReference type="OrthoDB" id="2757929at2759"/>
<evidence type="ECO:0000313" key="2">
    <source>
        <dbReference type="EMBL" id="CDO77254.1"/>
    </source>
</evidence>
<name>A0A060SYD5_PYCCI</name>
<organism evidence="2 3">
    <name type="scientific">Pycnoporus cinnabarinus</name>
    <name type="common">Cinnabar-red polypore</name>
    <name type="synonym">Trametes cinnabarina</name>
    <dbReference type="NCBI Taxonomy" id="5643"/>
    <lineage>
        <taxon>Eukaryota</taxon>
        <taxon>Fungi</taxon>
        <taxon>Dikarya</taxon>
        <taxon>Basidiomycota</taxon>
        <taxon>Agaricomycotina</taxon>
        <taxon>Agaricomycetes</taxon>
        <taxon>Polyporales</taxon>
        <taxon>Polyporaceae</taxon>
        <taxon>Trametes</taxon>
    </lineage>
</organism>
<dbReference type="Proteomes" id="UP000029665">
    <property type="component" value="Unassembled WGS sequence"/>
</dbReference>
<feature type="compositionally biased region" description="Basic and acidic residues" evidence="1">
    <location>
        <begin position="1"/>
        <end position="15"/>
    </location>
</feature>
<dbReference type="OMA" id="CAHDNIT"/>
<reference evidence="2" key="1">
    <citation type="submission" date="2014-01" db="EMBL/GenBank/DDBJ databases">
        <title>The genome of the white-rot fungus Pycnoporus cinnabarinus: a basidiomycete model with a versatile arsenal for lignocellulosic biomass breakdown.</title>
        <authorList>
            <person name="Levasseur A."/>
            <person name="Lomascolo A."/>
            <person name="Ruiz-Duenas F.J."/>
            <person name="Uzan E."/>
            <person name="Piumi F."/>
            <person name="Kues U."/>
            <person name="Ram A.F.J."/>
            <person name="Murat C."/>
            <person name="Haon M."/>
            <person name="Benoit I."/>
            <person name="Arfi Y."/>
            <person name="Chevret D."/>
            <person name="Drula E."/>
            <person name="Kwon M.J."/>
            <person name="Gouret P."/>
            <person name="Lesage-Meessen L."/>
            <person name="Lombard V."/>
            <person name="Mariette J."/>
            <person name="Noirot C."/>
            <person name="Park J."/>
            <person name="Patyshakuliyeva A."/>
            <person name="Wieneger R.A.B."/>
            <person name="Wosten H.A.B."/>
            <person name="Martin F."/>
            <person name="Coutinho P.M."/>
            <person name="de Vries R."/>
            <person name="Martinez A.T."/>
            <person name="Klopp C."/>
            <person name="Pontarotti P."/>
            <person name="Henrissat B."/>
            <person name="Record E."/>
        </authorList>
    </citation>
    <scope>NUCLEOTIDE SEQUENCE [LARGE SCALE GENOMIC DNA]</scope>
    <source>
        <strain evidence="2">BRFM137</strain>
    </source>
</reference>
<protein>
    <submittedName>
        <fullName evidence="2">Uncharacterized protein</fullName>
    </submittedName>
</protein>
<comment type="caution">
    <text evidence="2">The sequence shown here is derived from an EMBL/GenBank/DDBJ whole genome shotgun (WGS) entry which is preliminary data.</text>
</comment>
<evidence type="ECO:0000313" key="3">
    <source>
        <dbReference type="Proteomes" id="UP000029665"/>
    </source>
</evidence>
<dbReference type="HOGENOM" id="CLU_924831_0_0_1"/>
<feature type="region of interest" description="Disordered" evidence="1">
    <location>
        <begin position="1"/>
        <end position="31"/>
    </location>
</feature>
<sequence>MDSDAHSGDLADTERTPSPNTQTYLADSGEEWEIPEVLQQFLDMMESPSPMKEVPPLSPSTPTRLQEHGPRNSTEAILHSYFRFNLPTPHVVEADDQPAPDPEALLLDIHTSRAAHEAFRKFLKVAASSCVTMSSRHVELEAACMAYTNILEAFAGLQDWLGTLPIADKSWIQGPNVTRLPSLLDSAPPTSACAHDNITAVDLPSFASDKSQWTAASPQGRDMASVSREHPDLEARTSMAHWLLCGDPVPYRNFFPLVPFELPADSDARSIPTSSPGEIEYPYTLVPSLETRLALKYRDSGVDSRS</sequence>
<feature type="compositionally biased region" description="Polar residues" evidence="1">
    <location>
        <begin position="16"/>
        <end position="25"/>
    </location>
</feature>
<gene>
    <name evidence="2" type="ORF">BN946_scf184753.g4</name>
</gene>